<evidence type="ECO:0000256" key="1">
    <source>
        <dbReference type="ARBA" id="ARBA00022679"/>
    </source>
</evidence>
<protein>
    <recommendedName>
        <fullName evidence="6">RNA-directed DNA polymerase homolog</fullName>
    </recommendedName>
</protein>
<dbReference type="Gene3D" id="3.10.10.10">
    <property type="entry name" value="HIV Type 1 Reverse Transcriptase, subunit A, domain 1"/>
    <property type="match status" value="1"/>
</dbReference>
<sequence length="561" mass="64027">MQHRPPAVQALAPKWELRYFEVHEPKGRIRKNERYFNLYRTPDNLKVEATALYLNGLADIYFIGALNEEIRFGMKLFKPITLRFAVEQARLQEKAIEAALKRTKMVTKLSLITGNSSIAKAPIATVVKPNSFWLSPESYEYRKSNHLCYKCGKKYTQGHQCKKKQLNNMIGTTEVPTEIGDNKGVNTILVRGTIGNRKLPVLIDSGSTHSFIDATTIKESGYQAQPCPPVRVTVADGNYVMCTSICMSYQWKMQGRPFQENLLIIPIGGCDMVMGNNWMKKHNPTKFDHEKMCVTIGKKGNKLVLQGITEEGKLTMITSGTMGKIVVKVEEQDPIGEAIEEVLQQYSDVFAKLKTLPPVRTLDHTIPLKPRAMPVSLRLYRYNYSQKEELERQGLNDITIKDKYPIPIVDDLLDELSGSVMFSKVDLRAGYHHIRMKVEDVYKTAFRTHMGHYEFKNLSEKEHVTHLSAVFDTLRKHSLFAKRSKCSFGQSKVEYLGHIITVEGVSTDPSKIKAMIEWPKPNCVRALRGFLGLTRYYRKYVANYGTICRPLTDLLRKEAFK</sequence>
<dbReference type="SUPFAM" id="SSF50630">
    <property type="entry name" value="Acid proteases"/>
    <property type="match status" value="1"/>
</dbReference>
<dbReference type="AlphaFoldDB" id="A0A1S4APM2"/>
<proteinExistence type="predicted"/>
<gene>
    <name evidence="5" type="primary">LOC107799867</name>
</gene>
<evidence type="ECO:0000256" key="3">
    <source>
        <dbReference type="ARBA" id="ARBA00022722"/>
    </source>
</evidence>
<reference evidence="5" key="1">
    <citation type="submission" date="2025-08" db="UniProtKB">
        <authorList>
            <consortium name="RefSeq"/>
        </authorList>
    </citation>
    <scope>IDENTIFICATION</scope>
</reference>
<dbReference type="PANTHER" id="PTHR37984:SF5">
    <property type="entry name" value="PROTEIN NYNRIN-LIKE"/>
    <property type="match status" value="1"/>
</dbReference>
<dbReference type="OrthoDB" id="1226041at2759"/>
<keyword evidence="1" id="KW-0808">Transferase</keyword>
<evidence type="ECO:0000256" key="2">
    <source>
        <dbReference type="ARBA" id="ARBA00022695"/>
    </source>
</evidence>
<dbReference type="Gene3D" id="2.40.70.10">
    <property type="entry name" value="Acid Proteases"/>
    <property type="match status" value="1"/>
</dbReference>
<evidence type="ECO:0000256" key="4">
    <source>
        <dbReference type="ARBA" id="ARBA00022759"/>
    </source>
</evidence>
<keyword evidence="2" id="KW-0548">Nucleotidyltransferase</keyword>
<dbReference type="SUPFAM" id="SSF56672">
    <property type="entry name" value="DNA/RNA polymerases"/>
    <property type="match status" value="1"/>
</dbReference>
<dbReference type="PANTHER" id="PTHR37984">
    <property type="entry name" value="PROTEIN CBG26694"/>
    <property type="match status" value="1"/>
</dbReference>
<dbReference type="Pfam" id="PF08284">
    <property type="entry name" value="RVP_2"/>
    <property type="match status" value="1"/>
</dbReference>
<dbReference type="GO" id="GO:0004519">
    <property type="term" value="F:endonuclease activity"/>
    <property type="evidence" value="ECO:0007669"/>
    <property type="project" value="UniProtKB-KW"/>
</dbReference>
<dbReference type="STRING" id="4097.A0A1S4APM2"/>
<dbReference type="PaxDb" id="4097-A0A1S4APM2"/>
<name>A0A1S4APM2_TOBAC</name>
<dbReference type="InterPro" id="IPR021109">
    <property type="entry name" value="Peptidase_aspartic_dom_sf"/>
</dbReference>
<dbReference type="GO" id="GO:0004190">
    <property type="term" value="F:aspartic-type endopeptidase activity"/>
    <property type="evidence" value="ECO:0007669"/>
    <property type="project" value="InterPro"/>
</dbReference>
<dbReference type="GO" id="GO:0016779">
    <property type="term" value="F:nucleotidyltransferase activity"/>
    <property type="evidence" value="ECO:0007669"/>
    <property type="project" value="UniProtKB-KW"/>
</dbReference>
<keyword evidence="4" id="KW-0378">Hydrolase</keyword>
<dbReference type="RefSeq" id="XP_016478490.1">
    <property type="nucleotide sequence ID" value="XM_016623004.1"/>
</dbReference>
<dbReference type="InterPro" id="IPR050951">
    <property type="entry name" value="Retrovirus_Pol_polyprotein"/>
</dbReference>
<evidence type="ECO:0000313" key="5">
    <source>
        <dbReference type="RefSeq" id="XP_016478490.1"/>
    </source>
</evidence>
<dbReference type="GO" id="GO:0006508">
    <property type="term" value="P:proteolysis"/>
    <property type="evidence" value="ECO:0007669"/>
    <property type="project" value="InterPro"/>
</dbReference>
<keyword evidence="3" id="KW-0540">Nuclease</keyword>
<organism evidence="5">
    <name type="scientific">Nicotiana tabacum</name>
    <name type="common">Common tobacco</name>
    <dbReference type="NCBI Taxonomy" id="4097"/>
    <lineage>
        <taxon>Eukaryota</taxon>
        <taxon>Viridiplantae</taxon>
        <taxon>Streptophyta</taxon>
        <taxon>Embryophyta</taxon>
        <taxon>Tracheophyta</taxon>
        <taxon>Spermatophyta</taxon>
        <taxon>Magnoliopsida</taxon>
        <taxon>eudicotyledons</taxon>
        <taxon>Gunneridae</taxon>
        <taxon>Pentapetalae</taxon>
        <taxon>asterids</taxon>
        <taxon>lamiids</taxon>
        <taxon>Solanales</taxon>
        <taxon>Solanaceae</taxon>
        <taxon>Nicotianoideae</taxon>
        <taxon>Nicotianeae</taxon>
        <taxon>Nicotiana</taxon>
    </lineage>
</organism>
<dbReference type="InterPro" id="IPR043128">
    <property type="entry name" value="Rev_trsase/Diguanyl_cyclase"/>
</dbReference>
<dbReference type="OMA" id="RIFMASN"/>
<dbReference type="CDD" id="cd01647">
    <property type="entry name" value="RT_LTR"/>
    <property type="match status" value="1"/>
</dbReference>
<dbReference type="InterPro" id="IPR001969">
    <property type="entry name" value="Aspartic_peptidase_AS"/>
</dbReference>
<dbReference type="KEGG" id="nta:107799867"/>
<dbReference type="CDD" id="cd00303">
    <property type="entry name" value="retropepsin_like"/>
    <property type="match status" value="1"/>
</dbReference>
<keyword evidence="4" id="KW-0255">Endonuclease</keyword>
<accession>A0A1S4APM2</accession>
<dbReference type="InterPro" id="IPR043502">
    <property type="entry name" value="DNA/RNA_pol_sf"/>
</dbReference>
<dbReference type="Gene3D" id="3.30.70.270">
    <property type="match status" value="3"/>
</dbReference>
<evidence type="ECO:0008006" key="6">
    <source>
        <dbReference type="Google" id="ProtNLM"/>
    </source>
</evidence>
<dbReference type="PROSITE" id="PS00141">
    <property type="entry name" value="ASP_PROTEASE"/>
    <property type="match status" value="1"/>
</dbReference>